<dbReference type="SUPFAM" id="SSF46785">
    <property type="entry name" value="Winged helix' DNA-binding domain"/>
    <property type="match status" value="1"/>
</dbReference>
<dbReference type="PRINTS" id="PR00039">
    <property type="entry name" value="HTHLYSR"/>
</dbReference>
<reference evidence="6" key="2">
    <citation type="journal article" date="2021" name="PeerJ">
        <title>Extensive microbial diversity within the chicken gut microbiome revealed by metagenomics and culture.</title>
        <authorList>
            <person name="Gilroy R."/>
            <person name="Ravi A."/>
            <person name="Getino M."/>
            <person name="Pursley I."/>
            <person name="Horton D.L."/>
            <person name="Alikhan N.F."/>
            <person name="Baker D."/>
            <person name="Gharbi K."/>
            <person name="Hall N."/>
            <person name="Watson M."/>
            <person name="Adriaenssens E.M."/>
            <person name="Foster-Nyarko E."/>
            <person name="Jarju S."/>
            <person name="Secka A."/>
            <person name="Antonio M."/>
            <person name="Oren A."/>
            <person name="Chaudhuri R.R."/>
            <person name="La Ragione R."/>
            <person name="Hildebrand F."/>
            <person name="Pallen M.J."/>
        </authorList>
    </citation>
    <scope>NUCLEOTIDE SEQUENCE</scope>
    <source>
        <strain evidence="6">17113</strain>
    </source>
</reference>
<organism evidence="6 7">
    <name type="scientific">Candidatus Alloenteromonas pullistercoris</name>
    <dbReference type="NCBI Taxonomy" id="2840785"/>
    <lineage>
        <taxon>Bacteria</taxon>
        <taxon>Bacillati</taxon>
        <taxon>Bacillota</taxon>
        <taxon>Bacillota incertae sedis</taxon>
        <taxon>Candidatus Alloenteromonas</taxon>
    </lineage>
</organism>
<dbReference type="InterPro" id="IPR036388">
    <property type="entry name" value="WH-like_DNA-bd_sf"/>
</dbReference>
<dbReference type="AlphaFoldDB" id="A0A9D9DHC5"/>
<keyword evidence="3" id="KW-0238">DNA-binding</keyword>
<dbReference type="InterPro" id="IPR050950">
    <property type="entry name" value="HTH-type_LysR_regulators"/>
</dbReference>
<evidence type="ECO:0000313" key="6">
    <source>
        <dbReference type="EMBL" id="MBO8426160.1"/>
    </source>
</evidence>
<evidence type="ECO:0000256" key="2">
    <source>
        <dbReference type="ARBA" id="ARBA00023015"/>
    </source>
</evidence>
<comment type="similarity">
    <text evidence="1">Belongs to the LysR transcriptional regulatory family.</text>
</comment>
<reference evidence="6" key="1">
    <citation type="submission" date="2020-10" db="EMBL/GenBank/DDBJ databases">
        <authorList>
            <person name="Gilroy R."/>
        </authorList>
    </citation>
    <scope>NUCLEOTIDE SEQUENCE</scope>
    <source>
        <strain evidence="6">17113</strain>
    </source>
</reference>
<dbReference type="Gene3D" id="1.10.10.10">
    <property type="entry name" value="Winged helix-like DNA-binding domain superfamily/Winged helix DNA-binding domain"/>
    <property type="match status" value="1"/>
</dbReference>
<dbReference type="InterPro" id="IPR036390">
    <property type="entry name" value="WH_DNA-bd_sf"/>
</dbReference>
<dbReference type="Gene3D" id="3.40.190.290">
    <property type="match status" value="1"/>
</dbReference>
<accession>A0A9D9DHC5</accession>
<dbReference type="PANTHER" id="PTHR30419:SF8">
    <property type="entry name" value="NITROGEN ASSIMILATION TRANSCRIPTIONAL ACTIVATOR-RELATED"/>
    <property type="match status" value="1"/>
</dbReference>
<dbReference type="EMBL" id="JADINA010000019">
    <property type="protein sequence ID" value="MBO8426160.1"/>
    <property type="molecule type" value="Genomic_DNA"/>
</dbReference>
<evidence type="ECO:0000259" key="5">
    <source>
        <dbReference type="PROSITE" id="PS50931"/>
    </source>
</evidence>
<comment type="caution">
    <text evidence="6">The sequence shown here is derived from an EMBL/GenBank/DDBJ whole genome shotgun (WGS) entry which is preliminary data.</text>
</comment>
<dbReference type="InterPro" id="IPR005119">
    <property type="entry name" value="LysR_subst-bd"/>
</dbReference>
<dbReference type="GO" id="GO:0003677">
    <property type="term" value="F:DNA binding"/>
    <property type="evidence" value="ECO:0007669"/>
    <property type="project" value="UniProtKB-KW"/>
</dbReference>
<dbReference type="FunFam" id="1.10.10.10:FF:000001">
    <property type="entry name" value="LysR family transcriptional regulator"/>
    <property type="match status" value="1"/>
</dbReference>
<gene>
    <name evidence="6" type="ORF">IAC61_02420</name>
</gene>
<protein>
    <submittedName>
        <fullName evidence="6">LysR family transcriptional regulator</fullName>
    </submittedName>
</protein>
<feature type="domain" description="HTH lysR-type" evidence="5">
    <location>
        <begin position="1"/>
        <end position="58"/>
    </location>
</feature>
<dbReference type="Pfam" id="PF03466">
    <property type="entry name" value="LysR_substrate"/>
    <property type="match status" value="1"/>
</dbReference>
<dbReference type="Proteomes" id="UP000823634">
    <property type="component" value="Unassembled WGS sequence"/>
</dbReference>
<keyword evidence="4" id="KW-0804">Transcription</keyword>
<evidence type="ECO:0000313" key="7">
    <source>
        <dbReference type="Proteomes" id="UP000823634"/>
    </source>
</evidence>
<dbReference type="SUPFAM" id="SSF53850">
    <property type="entry name" value="Periplasmic binding protein-like II"/>
    <property type="match status" value="1"/>
</dbReference>
<name>A0A9D9DHC5_9FIRM</name>
<evidence type="ECO:0000256" key="1">
    <source>
        <dbReference type="ARBA" id="ARBA00009437"/>
    </source>
</evidence>
<dbReference type="CDD" id="cd05466">
    <property type="entry name" value="PBP2_LTTR_substrate"/>
    <property type="match status" value="1"/>
</dbReference>
<evidence type="ECO:0000256" key="4">
    <source>
        <dbReference type="ARBA" id="ARBA00023163"/>
    </source>
</evidence>
<dbReference type="InterPro" id="IPR000847">
    <property type="entry name" value="LysR_HTH_N"/>
</dbReference>
<dbReference type="PANTHER" id="PTHR30419">
    <property type="entry name" value="HTH-TYPE TRANSCRIPTIONAL REGULATOR YBHD"/>
    <property type="match status" value="1"/>
</dbReference>
<evidence type="ECO:0000256" key="3">
    <source>
        <dbReference type="ARBA" id="ARBA00023125"/>
    </source>
</evidence>
<dbReference type="PROSITE" id="PS50931">
    <property type="entry name" value="HTH_LYSR"/>
    <property type="match status" value="1"/>
</dbReference>
<proteinExistence type="inferred from homology"/>
<dbReference type="GO" id="GO:0005829">
    <property type="term" value="C:cytosol"/>
    <property type="evidence" value="ECO:0007669"/>
    <property type="project" value="TreeGrafter"/>
</dbReference>
<keyword evidence="2" id="KW-0805">Transcription regulation</keyword>
<dbReference type="Pfam" id="PF00126">
    <property type="entry name" value="HTH_1"/>
    <property type="match status" value="1"/>
</dbReference>
<sequence length="297" mass="33206">MVDSKLLTFLKVVEKGSYTLAAQELSLTQPAVSLQMKQLESELGVKLFHRLDKELKLTYQGEIALKYAKRIVSIYGELSSKLSDLQNGRRSYVVGITHTSEANLIAEVLAHYAESHPGAKIKIISDSIKKLYEKLSSYEIDIAIVDGPIPSKKYDSLPLDTDSLVAVMGKSHPLAKKASLSLSDLKKERLILRSKSSETRNLFASALSSLNLRLDDFNIVLEIDNIMTIKELVAKGEAISVLPRSACFGYGDKQMLSLRPIENLNLVREVSIVFQKEFAPRALIDYLSEDYRKLLSR</sequence>
<dbReference type="GO" id="GO:0003700">
    <property type="term" value="F:DNA-binding transcription factor activity"/>
    <property type="evidence" value="ECO:0007669"/>
    <property type="project" value="InterPro"/>
</dbReference>